<comment type="similarity">
    <text evidence="1 5 6">Belongs to the peptidase S8 family.</text>
</comment>
<dbReference type="PROSITE" id="PS00136">
    <property type="entry name" value="SUBTILASE_ASP"/>
    <property type="match status" value="1"/>
</dbReference>
<dbReference type="PRINTS" id="PR00723">
    <property type="entry name" value="SUBTILISIN"/>
</dbReference>
<evidence type="ECO:0000313" key="11">
    <source>
        <dbReference type="Proteomes" id="UP001157126"/>
    </source>
</evidence>
<evidence type="ECO:0000256" key="2">
    <source>
        <dbReference type="ARBA" id="ARBA00022670"/>
    </source>
</evidence>
<feature type="region of interest" description="Disordered" evidence="7">
    <location>
        <begin position="125"/>
        <end position="146"/>
    </location>
</feature>
<dbReference type="InterPro" id="IPR036852">
    <property type="entry name" value="Peptidase_S8/S53_dom_sf"/>
</dbReference>
<dbReference type="InterPro" id="IPR015500">
    <property type="entry name" value="Peptidase_S8_subtilisin-rel"/>
</dbReference>
<feature type="active site" description="Charge relay system" evidence="5">
    <location>
        <position position="414"/>
    </location>
</feature>
<dbReference type="InterPro" id="IPR023828">
    <property type="entry name" value="Peptidase_S8_Ser-AS"/>
</dbReference>
<dbReference type="PROSITE" id="PS51892">
    <property type="entry name" value="SUBTILASE"/>
    <property type="match status" value="1"/>
</dbReference>
<keyword evidence="8" id="KW-0732">Signal</keyword>
<accession>A0ABQ6IKB5</accession>
<proteinExistence type="inferred from homology"/>
<evidence type="ECO:0000313" key="10">
    <source>
        <dbReference type="EMBL" id="GMA38300.1"/>
    </source>
</evidence>
<evidence type="ECO:0000256" key="4">
    <source>
        <dbReference type="ARBA" id="ARBA00022825"/>
    </source>
</evidence>
<dbReference type="PROSITE" id="PS00137">
    <property type="entry name" value="SUBTILASE_HIS"/>
    <property type="match status" value="1"/>
</dbReference>
<evidence type="ECO:0000259" key="9">
    <source>
        <dbReference type="Pfam" id="PF00082"/>
    </source>
</evidence>
<protein>
    <submittedName>
        <fullName evidence="10">Peptidase S8</fullName>
    </submittedName>
</protein>
<organism evidence="10 11">
    <name type="scientific">Mobilicoccus caccae</name>
    <dbReference type="NCBI Taxonomy" id="1859295"/>
    <lineage>
        <taxon>Bacteria</taxon>
        <taxon>Bacillati</taxon>
        <taxon>Actinomycetota</taxon>
        <taxon>Actinomycetes</taxon>
        <taxon>Micrococcales</taxon>
        <taxon>Dermatophilaceae</taxon>
        <taxon>Mobilicoccus</taxon>
    </lineage>
</organism>
<sequence>MSRRRGAALTVVCASLLVPSLALAPAPPAEAGPTRVDAASWSGGSTEPRSTAMAQTPRAGTTASYVVNLRTPSRADRLAGHKAVGKAGGRVVAAWPEIGVLVVQSRDTRFLAKVKGAARVASAGATRSVPVKRTPPPRRTAPANGVRVARERTQWNTSMVGADRAHRVTRGSRAVTVAVVDSGIDVNHPELKGAIDPKASMGCANGGRPERAQSAWRATTNPHGTHVAGIVAAARNGAGVTGVAPGVRLASIKVLDEDGMIYPEYAICGAMSAARAGVKVANHSYFVDPFVFWCDDQPGQAAVKESLRRAFAWSARKGVVNVAAAGNSGIDLTRKSVDSESPTDASTRMRRINSGCHDLPTEIPGVVTVSALDRSKRLAPYSNDGLGVVDVTAPGDEVLSTVPGGRYAVESGTSMAAPHVAGVLALLATRHPQASPSRLSAMLQKQARPLPCPRGDNGCRTKKGLNSNYGHGLVDASAAVR</sequence>
<feature type="compositionally biased region" description="Polar residues" evidence="7">
    <location>
        <begin position="42"/>
        <end position="61"/>
    </location>
</feature>
<reference evidence="11" key="1">
    <citation type="journal article" date="2019" name="Int. J. Syst. Evol. Microbiol.">
        <title>The Global Catalogue of Microorganisms (GCM) 10K type strain sequencing project: providing services to taxonomists for standard genome sequencing and annotation.</title>
        <authorList>
            <consortium name="The Broad Institute Genomics Platform"/>
            <consortium name="The Broad Institute Genome Sequencing Center for Infectious Disease"/>
            <person name="Wu L."/>
            <person name="Ma J."/>
        </authorList>
    </citation>
    <scope>NUCLEOTIDE SEQUENCE [LARGE SCALE GENOMIC DNA]</scope>
    <source>
        <strain evidence="11">NBRC 113072</strain>
    </source>
</reference>
<name>A0ABQ6IKB5_9MICO</name>
<dbReference type="RefSeq" id="WP_284302382.1">
    <property type="nucleotide sequence ID" value="NZ_BSUO01000001.1"/>
</dbReference>
<gene>
    <name evidence="10" type="ORF">GCM10025883_03450</name>
</gene>
<dbReference type="InterPro" id="IPR022398">
    <property type="entry name" value="Peptidase_S8_His-AS"/>
</dbReference>
<dbReference type="SUPFAM" id="SSF52743">
    <property type="entry name" value="Subtilisin-like"/>
    <property type="match status" value="1"/>
</dbReference>
<feature type="domain" description="Peptidase S8/S53" evidence="9">
    <location>
        <begin position="173"/>
        <end position="472"/>
    </location>
</feature>
<comment type="caution">
    <text evidence="10">The sequence shown here is derived from an EMBL/GenBank/DDBJ whole genome shotgun (WGS) entry which is preliminary data.</text>
</comment>
<dbReference type="PROSITE" id="PS00138">
    <property type="entry name" value="SUBTILASE_SER"/>
    <property type="match status" value="1"/>
</dbReference>
<dbReference type="InterPro" id="IPR023827">
    <property type="entry name" value="Peptidase_S8_Asp-AS"/>
</dbReference>
<evidence type="ECO:0000256" key="6">
    <source>
        <dbReference type="RuleBase" id="RU003355"/>
    </source>
</evidence>
<evidence type="ECO:0000256" key="3">
    <source>
        <dbReference type="ARBA" id="ARBA00022801"/>
    </source>
</evidence>
<evidence type="ECO:0000256" key="5">
    <source>
        <dbReference type="PROSITE-ProRule" id="PRU01240"/>
    </source>
</evidence>
<dbReference type="Gene3D" id="3.40.50.200">
    <property type="entry name" value="Peptidase S8/S53 domain"/>
    <property type="match status" value="1"/>
</dbReference>
<dbReference type="EMBL" id="BSUO01000001">
    <property type="protein sequence ID" value="GMA38300.1"/>
    <property type="molecule type" value="Genomic_DNA"/>
</dbReference>
<dbReference type="InterPro" id="IPR000209">
    <property type="entry name" value="Peptidase_S8/S53_dom"/>
</dbReference>
<keyword evidence="2 5" id="KW-0645">Protease</keyword>
<dbReference type="Proteomes" id="UP001157126">
    <property type="component" value="Unassembled WGS sequence"/>
</dbReference>
<dbReference type="PANTHER" id="PTHR43806:SF11">
    <property type="entry name" value="CEREVISIN-RELATED"/>
    <property type="match status" value="1"/>
</dbReference>
<dbReference type="InterPro" id="IPR050131">
    <property type="entry name" value="Peptidase_S8_subtilisin-like"/>
</dbReference>
<evidence type="ECO:0000256" key="8">
    <source>
        <dbReference type="SAM" id="SignalP"/>
    </source>
</evidence>
<evidence type="ECO:0000256" key="1">
    <source>
        <dbReference type="ARBA" id="ARBA00011073"/>
    </source>
</evidence>
<keyword evidence="3 5" id="KW-0378">Hydrolase</keyword>
<feature type="chain" id="PRO_5047480993" evidence="8">
    <location>
        <begin position="25"/>
        <end position="481"/>
    </location>
</feature>
<keyword evidence="4 5" id="KW-0720">Serine protease</keyword>
<dbReference type="Pfam" id="PF00082">
    <property type="entry name" value="Peptidase_S8"/>
    <property type="match status" value="1"/>
</dbReference>
<dbReference type="PANTHER" id="PTHR43806">
    <property type="entry name" value="PEPTIDASE S8"/>
    <property type="match status" value="1"/>
</dbReference>
<evidence type="ECO:0000256" key="7">
    <source>
        <dbReference type="SAM" id="MobiDB-lite"/>
    </source>
</evidence>
<feature type="region of interest" description="Disordered" evidence="7">
    <location>
        <begin position="27"/>
        <end position="61"/>
    </location>
</feature>
<keyword evidence="11" id="KW-1185">Reference proteome</keyword>
<feature type="signal peptide" evidence="8">
    <location>
        <begin position="1"/>
        <end position="24"/>
    </location>
</feature>
<feature type="active site" description="Charge relay system" evidence="5">
    <location>
        <position position="181"/>
    </location>
</feature>
<feature type="active site" description="Charge relay system" evidence="5">
    <location>
        <position position="223"/>
    </location>
</feature>